<dbReference type="InterPro" id="IPR045584">
    <property type="entry name" value="Pilin-like"/>
</dbReference>
<dbReference type="Pfam" id="PF08334">
    <property type="entry name" value="T2SSG"/>
    <property type="match status" value="1"/>
</dbReference>
<dbReference type="Pfam" id="PF07963">
    <property type="entry name" value="N_methyl"/>
    <property type="match status" value="1"/>
</dbReference>
<keyword evidence="9" id="KW-1185">Reference proteome</keyword>
<name>A0A1M5BKQ3_9THEO</name>
<dbReference type="PRINTS" id="PR00813">
    <property type="entry name" value="BCTERIALGSPG"/>
</dbReference>
<feature type="transmembrane region" description="Helical" evidence="6">
    <location>
        <begin position="36"/>
        <end position="60"/>
    </location>
</feature>
<evidence type="ECO:0000256" key="1">
    <source>
        <dbReference type="ARBA" id="ARBA00004167"/>
    </source>
</evidence>
<reference evidence="8 9" key="1">
    <citation type="submission" date="2016-11" db="EMBL/GenBank/DDBJ databases">
        <authorList>
            <person name="Jaros S."/>
            <person name="Januszkiewicz K."/>
            <person name="Wedrychowicz H."/>
        </authorList>
    </citation>
    <scope>NUCLEOTIDE SEQUENCE [LARGE SCALE GENOMIC DNA]</scope>
    <source>
        <strain evidence="8 9">DSM 17918</strain>
    </source>
</reference>
<dbReference type="GO" id="GO:0015628">
    <property type="term" value="P:protein secretion by the type II secretion system"/>
    <property type="evidence" value="ECO:0007669"/>
    <property type="project" value="InterPro"/>
</dbReference>
<dbReference type="GO" id="GO:0015627">
    <property type="term" value="C:type II protein secretion system complex"/>
    <property type="evidence" value="ECO:0007669"/>
    <property type="project" value="InterPro"/>
</dbReference>
<dbReference type="InterPro" id="IPR000983">
    <property type="entry name" value="Bac_GSPG_pilin"/>
</dbReference>
<dbReference type="PROSITE" id="PS00409">
    <property type="entry name" value="PROKAR_NTER_METHYL"/>
    <property type="match status" value="1"/>
</dbReference>
<evidence type="ECO:0000256" key="6">
    <source>
        <dbReference type="SAM" id="Phobius"/>
    </source>
</evidence>
<keyword evidence="5 6" id="KW-0472">Membrane</keyword>
<evidence type="ECO:0000256" key="5">
    <source>
        <dbReference type="ARBA" id="ARBA00023136"/>
    </source>
</evidence>
<evidence type="ECO:0000256" key="2">
    <source>
        <dbReference type="ARBA" id="ARBA00022481"/>
    </source>
</evidence>
<dbReference type="InterPro" id="IPR013545">
    <property type="entry name" value="T2SS_protein-GspG_C"/>
</dbReference>
<dbReference type="Gene3D" id="3.30.700.10">
    <property type="entry name" value="Glycoprotein, Type 4 Pilin"/>
    <property type="match status" value="1"/>
</dbReference>
<evidence type="ECO:0000313" key="8">
    <source>
        <dbReference type="EMBL" id="SHF43049.1"/>
    </source>
</evidence>
<dbReference type="InterPro" id="IPR012902">
    <property type="entry name" value="N_methyl_site"/>
</dbReference>
<dbReference type="SUPFAM" id="SSF54523">
    <property type="entry name" value="Pili subunits"/>
    <property type="match status" value="1"/>
</dbReference>
<protein>
    <submittedName>
        <fullName evidence="8">Type II secretion system protein G</fullName>
    </submittedName>
</protein>
<dbReference type="AlphaFoldDB" id="A0A1M5BKQ3"/>
<keyword evidence="3 6" id="KW-0812">Transmembrane</keyword>
<evidence type="ECO:0000256" key="4">
    <source>
        <dbReference type="ARBA" id="ARBA00022989"/>
    </source>
</evidence>
<gene>
    <name evidence="8" type="ORF">SAMN02746089_01899</name>
</gene>
<dbReference type="GO" id="GO:0016020">
    <property type="term" value="C:membrane"/>
    <property type="evidence" value="ECO:0007669"/>
    <property type="project" value="UniProtKB-SubCell"/>
</dbReference>
<dbReference type="STRING" id="1121256.SAMN02746089_01899"/>
<evidence type="ECO:0000256" key="3">
    <source>
        <dbReference type="ARBA" id="ARBA00022692"/>
    </source>
</evidence>
<organism evidence="8 9">
    <name type="scientific">Caldanaerobius fijiensis DSM 17918</name>
    <dbReference type="NCBI Taxonomy" id="1121256"/>
    <lineage>
        <taxon>Bacteria</taxon>
        <taxon>Bacillati</taxon>
        <taxon>Bacillota</taxon>
        <taxon>Clostridia</taxon>
        <taxon>Thermoanaerobacterales</taxon>
        <taxon>Thermoanaerobacteraceae</taxon>
        <taxon>Caldanaerobius</taxon>
    </lineage>
</organism>
<keyword evidence="2" id="KW-0488">Methylation</keyword>
<proteinExistence type="predicted"/>
<dbReference type="NCBIfam" id="TIGR02532">
    <property type="entry name" value="IV_pilin_GFxxxE"/>
    <property type="match status" value="1"/>
</dbReference>
<evidence type="ECO:0000313" key="9">
    <source>
        <dbReference type="Proteomes" id="UP000184088"/>
    </source>
</evidence>
<keyword evidence="4 6" id="KW-1133">Transmembrane helix</keyword>
<dbReference type="PANTHER" id="PTHR30093">
    <property type="entry name" value="GENERAL SECRETION PATHWAY PROTEIN G"/>
    <property type="match status" value="1"/>
</dbReference>
<sequence>MVKLFRRTDTEKEEVRDVEKTWFGRMVKNVHNNKGFTLVELLVVVAIIAILAAVLVPRLLGYTDRARQARAMSDLGTMKTVIETYTADQGQGVYPSYKIADANYVGTILQKGGINWQDSTKDGIKDPWGYPYYYVTAIGSDNNVHYIIISPGKDGKLNTADDVYTTDSVQPTAGQPDSATFAVLTQTPDPNSIAVSSK</sequence>
<dbReference type="Proteomes" id="UP000184088">
    <property type="component" value="Unassembled WGS sequence"/>
</dbReference>
<dbReference type="EMBL" id="FQVH01000022">
    <property type="protein sequence ID" value="SHF43049.1"/>
    <property type="molecule type" value="Genomic_DNA"/>
</dbReference>
<dbReference type="PANTHER" id="PTHR30093:SF44">
    <property type="entry name" value="TYPE II SECRETION SYSTEM CORE PROTEIN G"/>
    <property type="match status" value="1"/>
</dbReference>
<comment type="subcellular location">
    <subcellularLocation>
        <location evidence="1">Membrane</location>
        <topology evidence="1">Single-pass membrane protein</topology>
    </subcellularLocation>
</comment>
<evidence type="ECO:0000259" key="7">
    <source>
        <dbReference type="Pfam" id="PF08334"/>
    </source>
</evidence>
<accession>A0A1M5BKQ3</accession>
<feature type="domain" description="Type II secretion system protein GspG C-terminal" evidence="7">
    <location>
        <begin position="58"/>
        <end position="161"/>
    </location>
</feature>